<protein>
    <submittedName>
        <fullName evidence="1">Uncharacterized protein</fullName>
    </submittedName>
</protein>
<dbReference type="EMBL" id="CP006681">
    <property type="protein sequence ID" value="AHI52940.1"/>
    <property type="molecule type" value="Genomic_DNA"/>
</dbReference>
<proteinExistence type="predicted"/>
<dbReference type="Proteomes" id="UP000019267">
    <property type="component" value="Chromosome"/>
</dbReference>
<dbReference type="AlphaFoldDB" id="W6A7T7"/>
<accession>W6A7T7</accession>
<keyword evidence="2" id="KW-1185">Reference proteome</keyword>
<evidence type="ECO:0000313" key="1">
    <source>
        <dbReference type="EMBL" id="AHI52940.1"/>
    </source>
</evidence>
<dbReference type="HOGENOM" id="CLU_1626034_0_0_14"/>
<dbReference type="PATRIC" id="fig|1276246.3.peg.598"/>
<name>W6A7T7_9MOLU</name>
<evidence type="ECO:0000313" key="2">
    <source>
        <dbReference type="Proteomes" id="UP000019267"/>
    </source>
</evidence>
<dbReference type="KEGG" id="scq:SCULI_v1c05990"/>
<sequence>MKKFLTFLSSMTLTASLIITTRNVVACGPVYKIKVPDMPTTVEEANEIKLITLKELEKIQYKAVEIGNDIEEKEKSGQITAEEANKMRHDNRVFQAALQYNFLYSAADFKIIQFGENGEEELLANSDYINARSLWFVADLLPQFHSKTVEVFKTLDTWDWPEK</sequence>
<reference evidence="1 2" key="1">
    <citation type="journal article" date="2014" name="Genome Biol. Evol.">
        <title>Molecular evolution of the substrate utilization strategies and putative virulence factors in mosquito-associated Spiroplasma species.</title>
        <authorList>
            <person name="Chang T.H."/>
            <person name="Lo W.S."/>
            <person name="Ku C."/>
            <person name="Chen L.L."/>
            <person name="Kuo C.H."/>
        </authorList>
    </citation>
    <scope>NUCLEOTIDE SEQUENCE [LARGE SCALE GENOMIC DNA]</scope>
    <source>
        <strain evidence="1">AES-1</strain>
    </source>
</reference>
<organism evidence="1 2">
    <name type="scientific">Spiroplasma culicicola AES-1</name>
    <dbReference type="NCBI Taxonomy" id="1276246"/>
    <lineage>
        <taxon>Bacteria</taxon>
        <taxon>Bacillati</taxon>
        <taxon>Mycoplasmatota</taxon>
        <taxon>Mollicutes</taxon>
        <taxon>Entomoplasmatales</taxon>
        <taxon>Spiroplasmataceae</taxon>
        <taxon>Spiroplasma</taxon>
    </lineage>
</organism>
<dbReference type="RefSeq" id="WP_025363175.1">
    <property type="nucleotide sequence ID" value="NZ_CP006681.1"/>
</dbReference>
<gene>
    <name evidence="1" type="ORF">SCULI_v1c05990</name>
</gene>
<dbReference type="STRING" id="1276246.SCULI_v1c05990"/>